<dbReference type="EnsemblPlants" id="AET2Gv20688800.31">
    <property type="protein sequence ID" value="AET2Gv20688800.31"/>
    <property type="gene ID" value="AET2Gv20688800"/>
</dbReference>
<reference evidence="1" key="4">
    <citation type="submission" date="2019-03" db="UniProtKB">
        <authorList>
            <consortium name="EnsemblPlants"/>
        </authorList>
    </citation>
    <scope>IDENTIFICATION</scope>
</reference>
<reference evidence="1" key="5">
    <citation type="journal article" date="2021" name="G3 (Bethesda)">
        <title>Aegilops tauschii genome assembly Aet v5.0 features greater sequence contiguity and improved annotation.</title>
        <authorList>
            <person name="Wang L."/>
            <person name="Zhu T."/>
            <person name="Rodriguez J.C."/>
            <person name="Deal K.R."/>
            <person name="Dubcovsky J."/>
            <person name="McGuire P.E."/>
            <person name="Lux T."/>
            <person name="Spannagl M."/>
            <person name="Mayer K.F.X."/>
            <person name="Baldrich P."/>
            <person name="Meyers B.C."/>
            <person name="Huo N."/>
            <person name="Gu Y.Q."/>
            <person name="Zhou H."/>
            <person name="Devos K.M."/>
            <person name="Bennetzen J.L."/>
            <person name="Unver T."/>
            <person name="Budak H."/>
            <person name="Gulick P.J."/>
            <person name="Galiba G."/>
            <person name="Kalapos B."/>
            <person name="Nelson D.R."/>
            <person name="Li P."/>
            <person name="You F.M."/>
            <person name="Luo M.C."/>
            <person name="Dvorak J."/>
        </authorList>
    </citation>
    <scope>NUCLEOTIDE SEQUENCE [LARGE SCALE GENOMIC DNA]</scope>
    <source>
        <strain evidence="1">cv. AL8/78</strain>
    </source>
</reference>
<protein>
    <recommendedName>
        <fullName evidence="3">Reverse transcriptase domain-containing protein</fullName>
    </recommendedName>
</protein>
<reference evidence="1" key="3">
    <citation type="journal article" date="2017" name="Nature">
        <title>Genome sequence of the progenitor of the wheat D genome Aegilops tauschii.</title>
        <authorList>
            <person name="Luo M.C."/>
            <person name="Gu Y.Q."/>
            <person name="Puiu D."/>
            <person name="Wang H."/>
            <person name="Twardziok S.O."/>
            <person name="Deal K.R."/>
            <person name="Huo N."/>
            <person name="Zhu T."/>
            <person name="Wang L."/>
            <person name="Wang Y."/>
            <person name="McGuire P.E."/>
            <person name="Liu S."/>
            <person name="Long H."/>
            <person name="Ramasamy R.K."/>
            <person name="Rodriguez J.C."/>
            <person name="Van S.L."/>
            <person name="Yuan L."/>
            <person name="Wang Z."/>
            <person name="Xia Z."/>
            <person name="Xiao L."/>
            <person name="Anderson O.D."/>
            <person name="Ouyang S."/>
            <person name="Liang Y."/>
            <person name="Zimin A.V."/>
            <person name="Pertea G."/>
            <person name="Qi P."/>
            <person name="Bennetzen J.L."/>
            <person name="Dai X."/>
            <person name="Dawson M.W."/>
            <person name="Muller H.G."/>
            <person name="Kugler K."/>
            <person name="Rivarola-Duarte L."/>
            <person name="Spannagl M."/>
            <person name="Mayer K.F.X."/>
            <person name="Lu F.H."/>
            <person name="Bevan M.W."/>
            <person name="Leroy P."/>
            <person name="Li P."/>
            <person name="You F.M."/>
            <person name="Sun Q."/>
            <person name="Liu Z."/>
            <person name="Lyons E."/>
            <person name="Wicker T."/>
            <person name="Salzberg S.L."/>
            <person name="Devos K.M."/>
            <person name="Dvorak J."/>
        </authorList>
    </citation>
    <scope>NUCLEOTIDE SEQUENCE [LARGE SCALE GENOMIC DNA]</scope>
    <source>
        <strain evidence="1">cv. AL8/78</strain>
    </source>
</reference>
<evidence type="ECO:0008006" key="3">
    <source>
        <dbReference type="Google" id="ProtNLM"/>
    </source>
</evidence>
<reference evidence="2" key="2">
    <citation type="journal article" date="2017" name="Nat. Plants">
        <title>The Aegilops tauschii genome reveals multiple impacts of transposons.</title>
        <authorList>
            <person name="Zhao G."/>
            <person name="Zou C."/>
            <person name="Li K."/>
            <person name="Wang K."/>
            <person name="Li T."/>
            <person name="Gao L."/>
            <person name="Zhang X."/>
            <person name="Wang H."/>
            <person name="Yang Z."/>
            <person name="Liu X."/>
            <person name="Jiang W."/>
            <person name="Mao L."/>
            <person name="Kong X."/>
            <person name="Jiao Y."/>
            <person name="Jia J."/>
        </authorList>
    </citation>
    <scope>NUCLEOTIDE SEQUENCE [LARGE SCALE GENOMIC DNA]</scope>
    <source>
        <strain evidence="2">cv. AL8/78</strain>
    </source>
</reference>
<reference evidence="2" key="1">
    <citation type="journal article" date="2014" name="Science">
        <title>Ancient hybridizations among the ancestral genomes of bread wheat.</title>
        <authorList>
            <consortium name="International Wheat Genome Sequencing Consortium,"/>
            <person name="Marcussen T."/>
            <person name="Sandve S.R."/>
            <person name="Heier L."/>
            <person name="Spannagl M."/>
            <person name="Pfeifer M."/>
            <person name="Jakobsen K.S."/>
            <person name="Wulff B.B."/>
            <person name="Steuernagel B."/>
            <person name="Mayer K.F."/>
            <person name="Olsen O.A."/>
        </authorList>
    </citation>
    <scope>NUCLEOTIDE SEQUENCE [LARGE SCALE GENOMIC DNA]</scope>
    <source>
        <strain evidence="2">cv. AL8/78</strain>
    </source>
</reference>
<proteinExistence type="predicted"/>
<name>A0A453C053_AEGTS</name>
<sequence>MNMELTKPYTAEEVKTALFQMAPSKAPGVDGFTAGFINGIGIFLVDK</sequence>
<dbReference type="AlphaFoldDB" id="A0A453C053"/>
<evidence type="ECO:0000313" key="1">
    <source>
        <dbReference type="EnsemblPlants" id="AET2Gv20688800.31"/>
    </source>
</evidence>
<accession>A0A453C053</accession>
<evidence type="ECO:0000313" key="2">
    <source>
        <dbReference type="Proteomes" id="UP000015105"/>
    </source>
</evidence>
<dbReference type="Gramene" id="AET2Gv20688800.31">
    <property type="protein sequence ID" value="AET2Gv20688800.31"/>
    <property type="gene ID" value="AET2Gv20688800"/>
</dbReference>
<keyword evidence="2" id="KW-1185">Reference proteome</keyword>
<organism evidence="1 2">
    <name type="scientific">Aegilops tauschii subsp. strangulata</name>
    <name type="common">Goatgrass</name>
    <dbReference type="NCBI Taxonomy" id="200361"/>
    <lineage>
        <taxon>Eukaryota</taxon>
        <taxon>Viridiplantae</taxon>
        <taxon>Streptophyta</taxon>
        <taxon>Embryophyta</taxon>
        <taxon>Tracheophyta</taxon>
        <taxon>Spermatophyta</taxon>
        <taxon>Magnoliopsida</taxon>
        <taxon>Liliopsida</taxon>
        <taxon>Poales</taxon>
        <taxon>Poaceae</taxon>
        <taxon>BOP clade</taxon>
        <taxon>Pooideae</taxon>
        <taxon>Triticodae</taxon>
        <taxon>Triticeae</taxon>
        <taxon>Triticinae</taxon>
        <taxon>Aegilops</taxon>
    </lineage>
</organism>
<dbReference type="Proteomes" id="UP000015105">
    <property type="component" value="Chromosome 2D"/>
</dbReference>